<dbReference type="OrthoDB" id="10047021at2759"/>
<dbReference type="RefSeq" id="XP_012193019.1">
    <property type="nucleotide sequence ID" value="XM_012337629.1"/>
</dbReference>
<keyword evidence="8 12" id="KW-0808">Transferase</keyword>
<dbReference type="STRING" id="1305764.R9PDW9"/>
<evidence type="ECO:0000256" key="7">
    <source>
        <dbReference type="ARBA" id="ARBA00022603"/>
    </source>
</evidence>
<dbReference type="InterPro" id="IPR029063">
    <property type="entry name" value="SAM-dependent_MTases_sf"/>
</dbReference>
<sequence length="594" mass="66931">MSSSNAECSTKPKGAEGAKKEQGGPRRTTVQHQQLPPRPKLVPSYPSAEARIQPSCDTDDGDATFLPFELSGLPAVTSQEVRGDEQWTSVITAPAYAPLESWSNVMQSLIRHPERNSSNILRADIVSETTAKDRLPNFAEGVAVWEKQWTIRRSLLPRRPNLDWSMLQDCSLFYRYRGVAREVKQEDHQDEEDEGKVVEAVVVYTPLIGDMDHPKMNITEDASTCASSPPRIGHPPPYESYIPFYHPKVRALAFHFHAPPSPPSSFSAHLDPTYGRLSISLIPFSPSAATFPPMHRLSRVALSLLTTLHMHTWGHLHSYRKRVHHDTLIPRSLYQDLYLSLKTKHASALIRNWKEATDPSKHVFEEMGIAAFLIGLWTQQYGGEEDWRGKVKFVDVGCGNGLLTYILMKEGFRGVGLDMRARKSWAGYTADGAKLREWNFNPATLLHNNDDDDEWNGAWLIGNHADQLTPWIPLLANHHRAQGFINLPCCYYDLDGTRDFPLLLKGEPGETLSRNEQYLAYVSKLHQESGWTVELDPLRIPSTKNWCFVGRHRQPNSPDDAHLKNTLAQTIERASLGAWSLSTTTHDPAPTRSS</sequence>
<dbReference type="GO" id="GO:0141101">
    <property type="term" value="F:tRNA(Ser) (uridine(44)-2'-O-)-methyltransferase activity"/>
    <property type="evidence" value="ECO:0007669"/>
    <property type="project" value="UniProtKB-EC"/>
</dbReference>
<proteinExistence type="inferred from homology"/>
<dbReference type="SUPFAM" id="SSF53335">
    <property type="entry name" value="S-adenosyl-L-methionine-dependent methyltransferases"/>
    <property type="match status" value="1"/>
</dbReference>
<dbReference type="Pfam" id="PF07757">
    <property type="entry name" value="AdoMet_MTase"/>
    <property type="match status" value="1"/>
</dbReference>
<evidence type="ECO:0000313" key="14">
    <source>
        <dbReference type="EMBL" id="GAC99432.1"/>
    </source>
</evidence>
<name>R9PDW9_PSEHS</name>
<evidence type="ECO:0000313" key="15">
    <source>
        <dbReference type="Proteomes" id="UP000014071"/>
    </source>
</evidence>
<reference evidence="15" key="1">
    <citation type="journal article" date="2013" name="Genome Announc.">
        <title>Draft genome sequence of the basidiomycetous yeast-like fungus Pseudozyma hubeiensis SY62, which produces an abundant amount of the biosurfactant mannosylerythritol lipids.</title>
        <authorList>
            <person name="Konishi M."/>
            <person name="Hatada Y."/>
            <person name="Horiuchi J."/>
        </authorList>
    </citation>
    <scope>NUCLEOTIDE SEQUENCE [LARGE SCALE GENOMIC DNA]</scope>
    <source>
        <strain evidence="15">SY62</strain>
    </source>
</reference>
<evidence type="ECO:0000256" key="8">
    <source>
        <dbReference type="ARBA" id="ARBA00022679"/>
    </source>
</evidence>
<keyword evidence="15" id="KW-1185">Reference proteome</keyword>
<keyword evidence="10 12" id="KW-0819">tRNA processing</keyword>
<evidence type="ECO:0000256" key="13">
    <source>
        <dbReference type="SAM" id="MobiDB-lite"/>
    </source>
</evidence>
<comment type="function">
    <text evidence="12">Adenosyl-L-methionine (AdoMet)-dependent tRNA (uracil-O(2)-)-methyltransferase.</text>
</comment>
<keyword evidence="9 12" id="KW-0949">S-adenosyl-L-methionine</keyword>
<evidence type="ECO:0000256" key="2">
    <source>
        <dbReference type="ARBA" id="ARBA00004496"/>
    </source>
</evidence>
<evidence type="ECO:0000256" key="10">
    <source>
        <dbReference type="ARBA" id="ARBA00022694"/>
    </source>
</evidence>
<dbReference type="PANTHER" id="PTHR21210">
    <property type="entry name" value="TRNA (URACIL-O(2)-)-METHYLTRANSFERASE-RELATED"/>
    <property type="match status" value="1"/>
</dbReference>
<keyword evidence="7 12" id="KW-0489">Methyltransferase</keyword>
<feature type="region of interest" description="Disordered" evidence="13">
    <location>
        <begin position="1"/>
        <end position="48"/>
    </location>
</feature>
<comment type="function">
    <text evidence="1">Probable adenosyl-L-methionine (AdoMet)-dependent tRNA (uracil-O(2)-)-methyltransferase.</text>
</comment>
<dbReference type="PANTHER" id="PTHR21210:SF0">
    <property type="entry name" value="TRNA (URACIL-O(2)-)-METHYLTRANSFERASE-RELATED"/>
    <property type="match status" value="1"/>
</dbReference>
<dbReference type="GO" id="GO:0030488">
    <property type="term" value="P:tRNA methylation"/>
    <property type="evidence" value="ECO:0007669"/>
    <property type="project" value="UniProtKB-UniRule"/>
</dbReference>
<evidence type="ECO:0000256" key="5">
    <source>
        <dbReference type="ARBA" id="ARBA00017788"/>
    </source>
</evidence>
<accession>R9PDW9</accession>
<evidence type="ECO:0000256" key="4">
    <source>
        <dbReference type="ARBA" id="ARBA00012795"/>
    </source>
</evidence>
<evidence type="ECO:0000256" key="12">
    <source>
        <dbReference type="RuleBase" id="RU368004"/>
    </source>
</evidence>
<dbReference type="HOGENOM" id="CLU_018580_1_0_1"/>
<dbReference type="EC" id="2.1.1.211" evidence="4 12"/>
<organism evidence="14 15">
    <name type="scientific">Pseudozyma hubeiensis (strain SY62)</name>
    <name type="common">Yeast</name>
    <dbReference type="NCBI Taxonomy" id="1305764"/>
    <lineage>
        <taxon>Eukaryota</taxon>
        <taxon>Fungi</taxon>
        <taxon>Dikarya</taxon>
        <taxon>Basidiomycota</taxon>
        <taxon>Ustilaginomycotina</taxon>
        <taxon>Ustilaginomycetes</taxon>
        <taxon>Ustilaginales</taxon>
        <taxon>Ustilaginaceae</taxon>
        <taxon>Pseudozyma</taxon>
    </lineage>
</organism>
<evidence type="ECO:0000256" key="11">
    <source>
        <dbReference type="ARBA" id="ARBA00047957"/>
    </source>
</evidence>
<evidence type="ECO:0000256" key="9">
    <source>
        <dbReference type="ARBA" id="ARBA00022691"/>
    </source>
</evidence>
<dbReference type="AlphaFoldDB" id="R9PDW9"/>
<dbReference type="eggNOG" id="KOG3790">
    <property type="taxonomic scope" value="Eukaryota"/>
</dbReference>
<evidence type="ECO:0000256" key="3">
    <source>
        <dbReference type="ARBA" id="ARBA00009056"/>
    </source>
</evidence>
<comment type="catalytic activity">
    <reaction evidence="11 12">
        <text>uridine(44) in tRNA(Ser) + S-adenosyl-L-methionine = 2'-O-methyluridine(44) in tRNA(Ser) + S-adenosyl-L-homocysteine + H(+)</text>
        <dbReference type="Rhea" id="RHEA:43100"/>
        <dbReference type="Rhea" id="RHEA-COMP:10339"/>
        <dbReference type="Rhea" id="RHEA-COMP:10340"/>
        <dbReference type="ChEBI" id="CHEBI:15378"/>
        <dbReference type="ChEBI" id="CHEBI:57856"/>
        <dbReference type="ChEBI" id="CHEBI:59789"/>
        <dbReference type="ChEBI" id="CHEBI:65315"/>
        <dbReference type="ChEBI" id="CHEBI:74478"/>
        <dbReference type="EC" id="2.1.1.211"/>
    </reaction>
</comment>
<evidence type="ECO:0000256" key="6">
    <source>
        <dbReference type="ARBA" id="ARBA00022490"/>
    </source>
</evidence>
<feature type="compositionally biased region" description="Basic and acidic residues" evidence="13">
    <location>
        <begin position="13"/>
        <end position="24"/>
    </location>
</feature>
<dbReference type="GO" id="GO:0005737">
    <property type="term" value="C:cytoplasm"/>
    <property type="evidence" value="ECO:0007669"/>
    <property type="project" value="UniProtKB-SubCell"/>
</dbReference>
<gene>
    <name evidence="14" type="ORF">PHSY_007033</name>
</gene>
<protein>
    <recommendedName>
        <fullName evidence="5 12">tRNA (uracil-O(2)-)-methyltransferase</fullName>
        <ecNumber evidence="4 12">2.1.1.211</ecNumber>
    </recommendedName>
</protein>
<dbReference type="InterPro" id="IPR011671">
    <property type="entry name" value="tRNA_uracil_MeTrfase"/>
</dbReference>
<dbReference type="GeneID" id="24112298"/>
<comment type="similarity">
    <text evidence="3 12">Belongs to the TRM44 family.</text>
</comment>
<dbReference type="Proteomes" id="UP000014071">
    <property type="component" value="Unassembled WGS sequence"/>
</dbReference>
<comment type="subcellular location">
    <subcellularLocation>
        <location evidence="2 12">Cytoplasm</location>
    </subcellularLocation>
</comment>
<keyword evidence="6 12" id="KW-0963">Cytoplasm</keyword>
<dbReference type="EMBL" id="DF238831">
    <property type="protein sequence ID" value="GAC99432.1"/>
    <property type="molecule type" value="Genomic_DNA"/>
</dbReference>
<evidence type="ECO:0000256" key="1">
    <source>
        <dbReference type="ARBA" id="ARBA00002778"/>
    </source>
</evidence>